<keyword evidence="4" id="KW-0312">Gluconeogenesis</keyword>
<comment type="similarity">
    <text evidence="1 4">Belongs to the phosphoglycerate mutase family. BPG-dependent PGAM subfamily.</text>
</comment>
<dbReference type="EC" id="5.4.2.11" evidence="4"/>
<sequence>MHAELIIMRHGESTWTRKEVNRFAGWVDVPLTERGRDQARKAGGLIAGAGLSPDLVFTSLLKRSIVTADLVLDVLDRSWIPVQRTWRLNERHYGAFQGQTRPAMLARYGQDLFSTYRRSFDVRPPQIDTDSPYFQGADPRYAPEMDDGLGGPDPAAVRSECLKDVQARLEPYWRSRLIPALAEGRTVLVVTHGSVVRSLVKGLEGISDQDIRSINVPTGIPLVYDCTWQAGSFSTAGPGRYLDPEAARKGMEEVASLGRPGSAGV</sequence>
<evidence type="ECO:0000256" key="3">
    <source>
        <dbReference type="ARBA" id="ARBA00023235"/>
    </source>
</evidence>
<dbReference type="Gene3D" id="3.40.50.1240">
    <property type="entry name" value="Phosphoglycerate mutase-like"/>
    <property type="match status" value="1"/>
</dbReference>
<feature type="binding site" evidence="4">
    <location>
        <begin position="90"/>
        <end position="93"/>
    </location>
    <ligand>
        <name>substrate</name>
    </ligand>
</feature>
<keyword evidence="6" id="KW-1185">Reference proteome</keyword>
<comment type="pathway">
    <text evidence="4">Carbohydrate degradation; glycolysis; pyruvate from D-glyceraldehyde 3-phosphate: step 3/5.</text>
</comment>
<feature type="binding site" evidence="4">
    <location>
        <position position="63"/>
    </location>
    <ligand>
        <name>substrate</name>
    </ligand>
</feature>
<protein>
    <recommendedName>
        <fullName evidence="4">2,3-bisphosphoglycerate-dependent phosphoglycerate mutase</fullName>
        <shortName evidence="4">BPG-dependent PGAM</shortName>
        <shortName evidence="4">PGAM</shortName>
        <shortName evidence="4">Phosphoglyceromutase</shortName>
        <shortName evidence="4">dPGM</shortName>
        <ecNumber evidence="4">5.4.2.11</ecNumber>
    </recommendedName>
</protein>
<proteinExistence type="inferred from homology"/>
<dbReference type="Pfam" id="PF00300">
    <property type="entry name" value="His_Phos_1"/>
    <property type="match status" value="2"/>
</dbReference>
<dbReference type="InterPro" id="IPR013078">
    <property type="entry name" value="His_Pase_superF_clade-1"/>
</dbReference>
<evidence type="ECO:0000313" key="6">
    <source>
        <dbReference type="Proteomes" id="UP001373159"/>
    </source>
</evidence>
<evidence type="ECO:0000256" key="2">
    <source>
        <dbReference type="ARBA" id="ARBA00023152"/>
    </source>
</evidence>
<dbReference type="SMART" id="SM00855">
    <property type="entry name" value="PGAM"/>
    <property type="match status" value="1"/>
</dbReference>
<comment type="catalytic activity">
    <reaction evidence="4">
        <text>(2R)-2-phosphoglycerate = (2R)-3-phosphoglycerate</text>
        <dbReference type="Rhea" id="RHEA:15901"/>
        <dbReference type="ChEBI" id="CHEBI:58272"/>
        <dbReference type="ChEBI" id="CHEBI:58289"/>
        <dbReference type="EC" id="5.4.2.11"/>
    </reaction>
</comment>
<dbReference type="InterPro" id="IPR005952">
    <property type="entry name" value="Phosphogly_mut1"/>
</dbReference>
<dbReference type="EMBL" id="JBANBB010000001">
    <property type="protein sequence ID" value="MEK0306626.1"/>
    <property type="molecule type" value="Genomic_DNA"/>
</dbReference>
<reference evidence="5 6" key="1">
    <citation type="submission" date="2024-02" db="EMBL/GenBank/DDBJ databases">
        <title>Bifidobacterium honeyensis sp. nov., isolated from the comb honey.</title>
        <authorList>
            <person name="Liu W."/>
            <person name="Li Y."/>
        </authorList>
    </citation>
    <scope>NUCLEOTIDE SEQUENCE [LARGE SCALE GENOMIC DNA]</scope>
    <source>
        <strain evidence="5 6">IMAU50988</strain>
    </source>
</reference>
<accession>A0ABU8ZN10</accession>
<dbReference type="SUPFAM" id="SSF53254">
    <property type="entry name" value="Phosphoglycerate mutase-like"/>
    <property type="match status" value="1"/>
</dbReference>
<dbReference type="InterPro" id="IPR029033">
    <property type="entry name" value="His_PPase_superfam"/>
</dbReference>
<dbReference type="RefSeq" id="WP_340469166.1">
    <property type="nucleotide sequence ID" value="NZ_JBANBB010000001.1"/>
</dbReference>
<feature type="site" description="Transition state stabilizer" evidence="4">
    <location>
        <position position="192"/>
    </location>
</feature>
<dbReference type="GO" id="GO:0004619">
    <property type="term" value="F:phosphoglycerate mutase activity"/>
    <property type="evidence" value="ECO:0007669"/>
    <property type="project" value="UniProtKB-EC"/>
</dbReference>
<organism evidence="5 6">
    <name type="scientific">Bifidobacterium favimelis</name>
    <dbReference type="NCBI Taxonomy" id="3122979"/>
    <lineage>
        <taxon>Bacteria</taxon>
        <taxon>Bacillati</taxon>
        <taxon>Actinomycetota</taxon>
        <taxon>Actinomycetes</taxon>
        <taxon>Bifidobacteriales</taxon>
        <taxon>Bifidobacteriaceae</taxon>
        <taxon>Bifidobacterium</taxon>
    </lineage>
</organism>
<dbReference type="Proteomes" id="UP001373159">
    <property type="component" value="Unassembled WGS sequence"/>
</dbReference>
<comment type="caution">
    <text evidence="5">The sequence shown here is derived from an EMBL/GenBank/DDBJ whole genome shotgun (WGS) entry which is preliminary data.</text>
</comment>
<evidence type="ECO:0000256" key="4">
    <source>
        <dbReference type="HAMAP-Rule" id="MF_01039"/>
    </source>
</evidence>
<evidence type="ECO:0000256" key="1">
    <source>
        <dbReference type="ARBA" id="ARBA00006717"/>
    </source>
</evidence>
<dbReference type="PANTHER" id="PTHR11931">
    <property type="entry name" value="PHOSPHOGLYCERATE MUTASE"/>
    <property type="match status" value="1"/>
</dbReference>
<keyword evidence="2 4" id="KW-0324">Glycolysis</keyword>
<keyword evidence="3 4" id="KW-0413">Isomerase</keyword>
<feature type="active site" description="Tele-phosphohistidine intermediate" evidence="4">
    <location>
        <position position="10"/>
    </location>
</feature>
<feature type="binding site" evidence="4">
    <location>
        <begin position="117"/>
        <end position="118"/>
    </location>
    <ligand>
        <name>substrate</name>
    </ligand>
</feature>
<dbReference type="CDD" id="cd07067">
    <property type="entry name" value="HP_PGM_like"/>
    <property type="match status" value="1"/>
</dbReference>
<comment type="caution">
    <text evidence="4">Lacks conserved residue(s) required for the propagation of feature annotation.</text>
</comment>
<dbReference type="NCBIfam" id="TIGR01258">
    <property type="entry name" value="pgm_1"/>
    <property type="match status" value="1"/>
</dbReference>
<dbReference type="HAMAP" id="MF_01039">
    <property type="entry name" value="PGAM_GpmA"/>
    <property type="match status" value="1"/>
</dbReference>
<feature type="active site" description="Proton donor/acceptor" evidence="4">
    <location>
        <position position="90"/>
    </location>
</feature>
<evidence type="ECO:0000313" key="5">
    <source>
        <dbReference type="EMBL" id="MEK0306626.1"/>
    </source>
</evidence>
<comment type="function">
    <text evidence="4">Catalyzes the interconversion of 2-phosphoglycerate and 3-phosphoglycerate.</text>
</comment>
<gene>
    <name evidence="4" type="primary">gpmA</name>
    <name evidence="5" type="ORF">V8P97_03980</name>
</gene>
<dbReference type="PIRSF" id="PIRSF000709">
    <property type="entry name" value="6PFK_2-Ptase"/>
    <property type="match status" value="1"/>
</dbReference>
<name>A0ABU8ZN10_9BIFI</name>